<gene>
    <name evidence="1" type="ORF">ABDJ40_11760</name>
</gene>
<dbReference type="EMBL" id="JBDPZC010000005">
    <property type="protein sequence ID" value="MEO3713440.1"/>
    <property type="molecule type" value="Genomic_DNA"/>
</dbReference>
<keyword evidence="2" id="KW-1185">Reference proteome</keyword>
<organism evidence="1 2">
    <name type="scientific">Roseateles flavus</name>
    <dbReference type="NCBI Taxonomy" id="3149041"/>
    <lineage>
        <taxon>Bacteria</taxon>
        <taxon>Pseudomonadati</taxon>
        <taxon>Pseudomonadota</taxon>
        <taxon>Betaproteobacteria</taxon>
        <taxon>Burkholderiales</taxon>
        <taxon>Sphaerotilaceae</taxon>
        <taxon>Roseateles</taxon>
    </lineage>
</organism>
<protein>
    <recommendedName>
        <fullName evidence="3">Type 4 fimbrial biogenesis protein PilX N-terminal domain-containing protein</fullName>
    </recommendedName>
</protein>
<proteinExistence type="predicted"/>
<comment type="caution">
    <text evidence="1">The sequence shown here is derived from an EMBL/GenBank/DDBJ whole genome shotgun (WGS) entry which is preliminary data.</text>
</comment>
<sequence length="420" mass="44403">MATLATLMVLLLLLGMVALLSSRVIQGEQMGSEALVQGHQRQSLQESGLDWGLHLLNSPHLDTACRPGTSEGPAFGDSVSLVDERGHRQVRPSWQGRPFACTVDAGTWTCRCPDGSTPAPSASPSDGGHFTDRLARFSLEFQGQERADASAWHRRTLRLLAQSCAEGQSPCELVGTAASSPMPDKGQAQLVVLSSALAQAPGSAVVGAAKVDLLGLADTRAGLALPPDPDSAWVLQAGGEVRATAAHIQGPPGSTAERLIRRLEPELALPPDAFFQRYFAMPPSQYRGRTGLSVLDCRGVPDCSAALEARVRSGHAWLWVLGPLQLRSPLSLGSSENPLLLLCDDALDIDTPLQFHGLIYSHGAARLHAAAGVLRIDGALLGAGAITLAGQVQIVHDAPLMRRLSDLRGSWARLPGGWTP</sequence>
<dbReference type="Proteomes" id="UP001462640">
    <property type="component" value="Unassembled WGS sequence"/>
</dbReference>
<accession>A0ABV0GEE3</accession>
<evidence type="ECO:0000313" key="2">
    <source>
        <dbReference type="Proteomes" id="UP001462640"/>
    </source>
</evidence>
<evidence type="ECO:0000313" key="1">
    <source>
        <dbReference type="EMBL" id="MEO3713440.1"/>
    </source>
</evidence>
<dbReference type="RefSeq" id="WP_347609896.1">
    <property type="nucleotide sequence ID" value="NZ_JBDPZC010000005.1"/>
</dbReference>
<evidence type="ECO:0008006" key="3">
    <source>
        <dbReference type="Google" id="ProtNLM"/>
    </source>
</evidence>
<reference evidence="1 2" key="1">
    <citation type="submission" date="2024-05" db="EMBL/GenBank/DDBJ databases">
        <title>Roseateles sp. 2.12 16S ribosomal RNA gene Genome sequencing and assembly.</title>
        <authorList>
            <person name="Woo H."/>
        </authorList>
    </citation>
    <scope>NUCLEOTIDE SEQUENCE [LARGE SCALE GENOMIC DNA]</scope>
    <source>
        <strain evidence="1 2">2.12</strain>
    </source>
</reference>
<name>A0ABV0GEE3_9BURK</name>